<proteinExistence type="predicted"/>
<dbReference type="GO" id="GO:0005524">
    <property type="term" value="F:ATP binding"/>
    <property type="evidence" value="ECO:0007669"/>
    <property type="project" value="UniProtKB-KW"/>
</dbReference>
<evidence type="ECO:0000313" key="6">
    <source>
        <dbReference type="Proteomes" id="UP000429958"/>
    </source>
</evidence>
<organism evidence="5 6">
    <name type="scientific">Clostridium porci</name>
    <dbReference type="NCBI Taxonomy" id="2605778"/>
    <lineage>
        <taxon>Bacteria</taxon>
        <taxon>Bacillati</taxon>
        <taxon>Bacillota</taxon>
        <taxon>Clostridia</taxon>
        <taxon>Eubacteriales</taxon>
        <taxon>Clostridiaceae</taxon>
        <taxon>Clostridium</taxon>
    </lineage>
</organism>
<dbReference type="PROSITE" id="PS51459">
    <property type="entry name" value="FIDO"/>
    <property type="match status" value="1"/>
</dbReference>
<dbReference type="PANTHER" id="PTHR13504">
    <property type="entry name" value="FIDO DOMAIN-CONTAINING PROTEIN DDB_G0283145"/>
    <property type="match status" value="1"/>
</dbReference>
<feature type="site" description="Important for autoinhibition of adenylyltransferase activity" evidence="3">
    <location>
        <position position="45"/>
    </location>
</feature>
<dbReference type="Proteomes" id="UP000429958">
    <property type="component" value="Unassembled WGS sequence"/>
</dbReference>
<evidence type="ECO:0000259" key="4">
    <source>
        <dbReference type="PROSITE" id="PS51459"/>
    </source>
</evidence>
<accession>A0A7X2NNU3</accession>
<keyword evidence="6" id="KW-1185">Reference proteome</keyword>
<feature type="binding site" evidence="2">
    <location>
        <begin position="177"/>
        <end position="184"/>
    </location>
    <ligand>
        <name>ATP</name>
        <dbReference type="ChEBI" id="CHEBI:30616"/>
    </ligand>
</feature>
<dbReference type="AlphaFoldDB" id="A0A7X2NNU3"/>
<comment type="caution">
    <text evidence="5">The sequence shown here is derived from an EMBL/GenBank/DDBJ whole genome shotgun (WGS) entry which is preliminary data.</text>
</comment>
<dbReference type="PANTHER" id="PTHR13504:SF38">
    <property type="entry name" value="FIDO DOMAIN-CONTAINING PROTEIN"/>
    <property type="match status" value="1"/>
</dbReference>
<keyword evidence="2" id="KW-0067">ATP-binding</keyword>
<dbReference type="InterPro" id="IPR036597">
    <property type="entry name" value="Fido-like_dom_sf"/>
</dbReference>
<dbReference type="EMBL" id="VUMD01000022">
    <property type="protein sequence ID" value="MSS38310.1"/>
    <property type="molecule type" value="Genomic_DNA"/>
</dbReference>
<keyword evidence="2" id="KW-0547">Nucleotide-binding</keyword>
<dbReference type="InterPro" id="IPR040198">
    <property type="entry name" value="Fido_containing"/>
</dbReference>
<protein>
    <submittedName>
        <fullName evidence="5">Fic family protein</fullName>
    </submittedName>
</protein>
<name>A0A7X2NNU3_9CLOT</name>
<dbReference type="Gene3D" id="1.10.3290.10">
    <property type="entry name" value="Fido-like domain"/>
    <property type="match status" value="1"/>
</dbReference>
<feature type="active site" evidence="1">
    <location>
        <position position="173"/>
    </location>
</feature>
<reference evidence="5 6" key="1">
    <citation type="submission" date="2019-08" db="EMBL/GenBank/DDBJ databases">
        <title>In-depth cultivation of the pig gut microbiome towards novel bacterial diversity and tailored functional studies.</title>
        <authorList>
            <person name="Wylensek D."/>
            <person name="Hitch T.C.A."/>
            <person name="Clavel T."/>
        </authorList>
    </citation>
    <scope>NUCLEOTIDE SEQUENCE [LARGE SCALE GENOMIC DNA]</scope>
    <source>
        <strain evidence="5 6">WCA-389-WT-23D1</strain>
    </source>
</reference>
<sequence length="264" mass="30343">MEIQLVKAELCQRVIDAVRPFEGESRKEIQDFYRISTTWSSNAIEGNTLTMGETKVLLEDGITIGGKPLKDTLEACGHAEAYDYMFSLMRNAQVALDDILELHRLFYHKISEKDAGIYRNTQVRITGSETILPTPKEIPSRMKQLELWMRENEKTLKPLVYAAELYRRFVEIHPFKDGNGRTARLLMNTALIQNGYLPCVISPAIRLDYLQSLEASHDTPARGGDPDRFIAFVAEAETETEKDFIRSMHLEMPDFKHELENMER</sequence>
<feature type="domain" description="Fido" evidence="4">
    <location>
        <begin position="94"/>
        <end position="235"/>
    </location>
</feature>
<gene>
    <name evidence="5" type="ORF">FYJ39_17675</name>
</gene>
<dbReference type="SUPFAM" id="SSF140931">
    <property type="entry name" value="Fic-like"/>
    <property type="match status" value="1"/>
</dbReference>
<evidence type="ECO:0000313" key="5">
    <source>
        <dbReference type="EMBL" id="MSS38310.1"/>
    </source>
</evidence>
<dbReference type="InterPro" id="IPR003812">
    <property type="entry name" value="Fido"/>
</dbReference>
<evidence type="ECO:0000256" key="1">
    <source>
        <dbReference type="PIRSR" id="PIRSR640198-1"/>
    </source>
</evidence>
<dbReference type="Pfam" id="PF02661">
    <property type="entry name" value="Fic"/>
    <property type="match status" value="1"/>
</dbReference>
<evidence type="ECO:0000256" key="2">
    <source>
        <dbReference type="PIRSR" id="PIRSR640198-2"/>
    </source>
</evidence>
<evidence type="ECO:0000256" key="3">
    <source>
        <dbReference type="PIRSR" id="PIRSR640198-3"/>
    </source>
</evidence>